<evidence type="ECO:0008006" key="3">
    <source>
        <dbReference type="Google" id="ProtNLM"/>
    </source>
</evidence>
<comment type="caution">
    <text evidence="1">The sequence shown here is derived from an EMBL/GenBank/DDBJ whole genome shotgun (WGS) entry which is preliminary data.</text>
</comment>
<accession>A0ABX4N506</accession>
<organism evidence="1 2">
    <name type="scientific">Leptospira kmetyi</name>
    <dbReference type="NCBI Taxonomy" id="408139"/>
    <lineage>
        <taxon>Bacteria</taxon>
        <taxon>Pseudomonadati</taxon>
        <taxon>Spirochaetota</taxon>
        <taxon>Spirochaetia</taxon>
        <taxon>Leptospirales</taxon>
        <taxon>Leptospiraceae</taxon>
        <taxon>Leptospira</taxon>
    </lineage>
</organism>
<proteinExistence type="predicted"/>
<sequence>MELLWVSSKVTSLTEANLVFGLASVLGSEGYYCYLDVPFYDNIGESEGKGRYDLVALASNLSSLLIIEVKTDIGNWEEEISYDFRRLQNFKPTNFPYLTDKVKEKIKDIYIFSFHWTEDIAKRDRLGYENFGFGRISFEWRMIQEIIFEPDYNQKYFILGIGKKL</sequence>
<evidence type="ECO:0000313" key="2">
    <source>
        <dbReference type="Proteomes" id="UP000231919"/>
    </source>
</evidence>
<dbReference type="Proteomes" id="UP000231919">
    <property type="component" value="Unassembled WGS sequence"/>
</dbReference>
<keyword evidence="2" id="KW-1185">Reference proteome</keyword>
<evidence type="ECO:0000313" key="1">
    <source>
        <dbReference type="EMBL" id="PJZ28389.1"/>
    </source>
</evidence>
<dbReference type="EMBL" id="NPDP01000040">
    <property type="protein sequence ID" value="PJZ28389.1"/>
    <property type="molecule type" value="Genomic_DNA"/>
</dbReference>
<reference evidence="1 2" key="1">
    <citation type="submission" date="2017-07" db="EMBL/GenBank/DDBJ databases">
        <title>Leptospira spp. isolated from tropical soils.</title>
        <authorList>
            <person name="Thibeaux R."/>
            <person name="Iraola G."/>
            <person name="Ferres I."/>
            <person name="Bierque E."/>
            <person name="Girault D."/>
            <person name="Soupe-Gilbert M.-E."/>
            <person name="Picardeau M."/>
            <person name="Goarant C."/>
        </authorList>
    </citation>
    <scope>NUCLEOTIDE SEQUENCE [LARGE SCALE GENOMIC DNA]</scope>
    <source>
        <strain evidence="1 2">JW2-C-B1</strain>
    </source>
</reference>
<name>A0ABX4N506_9LEPT</name>
<gene>
    <name evidence="1" type="ORF">CH378_18100</name>
</gene>
<protein>
    <recommendedName>
        <fullName evidence="3">NERD domain-containing protein</fullName>
    </recommendedName>
</protein>